<protein>
    <submittedName>
        <fullName evidence="1">Uncharacterized protein</fullName>
    </submittedName>
</protein>
<dbReference type="RefSeq" id="WP_073449037.1">
    <property type="nucleotide sequence ID" value="NZ_FRBK01000026.1"/>
</dbReference>
<name>A0A9X8N7U9_9ACTN</name>
<proteinExistence type="predicted"/>
<dbReference type="Proteomes" id="UP000184388">
    <property type="component" value="Unassembled WGS sequence"/>
</dbReference>
<accession>A0A9X8N7U9</accession>
<comment type="caution">
    <text evidence="1">The sequence shown here is derived from an EMBL/GenBank/DDBJ whole genome shotgun (WGS) entry which is preliminary data.</text>
</comment>
<evidence type="ECO:0000313" key="1">
    <source>
        <dbReference type="EMBL" id="SHN24436.1"/>
    </source>
</evidence>
<gene>
    <name evidence="1" type="ORF">SAMN05216268_126101</name>
</gene>
<evidence type="ECO:0000313" key="2">
    <source>
        <dbReference type="Proteomes" id="UP000184388"/>
    </source>
</evidence>
<dbReference type="AlphaFoldDB" id="A0A9X8N7U9"/>
<organism evidence="1 2">
    <name type="scientific">Streptomyces yunnanensis</name>
    <dbReference type="NCBI Taxonomy" id="156453"/>
    <lineage>
        <taxon>Bacteria</taxon>
        <taxon>Bacillati</taxon>
        <taxon>Actinomycetota</taxon>
        <taxon>Actinomycetes</taxon>
        <taxon>Kitasatosporales</taxon>
        <taxon>Streptomycetaceae</taxon>
        <taxon>Streptomyces</taxon>
    </lineage>
</organism>
<sequence>MQITDSGTAECRGFYVMKQGEGWHRHSVAWCPPGPAGLAKARSIAGAINTRGDVVAYIEADVRKA</sequence>
<reference evidence="2" key="1">
    <citation type="submission" date="2016-11" db="EMBL/GenBank/DDBJ databases">
        <authorList>
            <person name="Jaros S."/>
            <person name="Januszkiewicz K."/>
            <person name="Wedrychowicz H."/>
        </authorList>
    </citation>
    <scope>NUCLEOTIDE SEQUENCE [LARGE SCALE GENOMIC DNA]</scope>
    <source>
        <strain evidence="2">CGMCC 4.3555</strain>
    </source>
</reference>
<dbReference type="EMBL" id="FRBK01000026">
    <property type="protein sequence ID" value="SHN24436.1"/>
    <property type="molecule type" value="Genomic_DNA"/>
</dbReference>